<feature type="compositionally biased region" description="Low complexity" evidence="1">
    <location>
        <begin position="77"/>
        <end position="86"/>
    </location>
</feature>
<keyword evidence="4" id="KW-1185">Reference proteome</keyword>
<feature type="signal peptide" evidence="2">
    <location>
        <begin position="1"/>
        <end position="19"/>
    </location>
</feature>
<reference evidence="3" key="1">
    <citation type="journal article" date="2020" name="Stud. Mycol.">
        <title>101 Dothideomycetes genomes: a test case for predicting lifestyles and emergence of pathogens.</title>
        <authorList>
            <person name="Haridas S."/>
            <person name="Albert R."/>
            <person name="Binder M."/>
            <person name="Bloem J."/>
            <person name="Labutti K."/>
            <person name="Salamov A."/>
            <person name="Andreopoulos B."/>
            <person name="Baker S."/>
            <person name="Barry K."/>
            <person name="Bills G."/>
            <person name="Bluhm B."/>
            <person name="Cannon C."/>
            <person name="Castanera R."/>
            <person name="Culley D."/>
            <person name="Daum C."/>
            <person name="Ezra D."/>
            <person name="Gonzalez J."/>
            <person name="Henrissat B."/>
            <person name="Kuo A."/>
            <person name="Liang C."/>
            <person name="Lipzen A."/>
            <person name="Lutzoni F."/>
            <person name="Magnuson J."/>
            <person name="Mondo S."/>
            <person name="Nolan M."/>
            <person name="Ohm R."/>
            <person name="Pangilinan J."/>
            <person name="Park H.-J."/>
            <person name="Ramirez L."/>
            <person name="Alfaro M."/>
            <person name="Sun H."/>
            <person name="Tritt A."/>
            <person name="Yoshinaga Y."/>
            <person name="Zwiers L.-H."/>
            <person name="Turgeon B."/>
            <person name="Goodwin S."/>
            <person name="Spatafora J."/>
            <person name="Crous P."/>
            <person name="Grigoriev I."/>
        </authorList>
    </citation>
    <scope>NUCLEOTIDE SEQUENCE</scope>
    <source>
        <strain evidence="3">CBS 110217</strain>
    </source>
</reference>
<feature type="chain" id="PRO_5040286833" evidence="2">
    <location>
        <begin position="20"/>
        <end position="261"/>
    </location>
</feature>
<protein>
    <submittedName>
        <fullName evidence="3">Uncharacterized protein</fullName>
    </submittedName>
</protein>
<sequence>MRVLAAVTLVLAVITSSSTLIRHTHTPIGTLSCGPTASPPSRWTAESLKSTPGATVEDLELRQAPGLAPNPAPASPANPADAAVPEAAPAAPIATTSIDQSVVTASSVNPAAVLANPITPVVPPAANPGVAVPAAAQIAPVIASAALPVVPWTTTTAITTTLLTSASTTGDFVTTQWLETWIGGTSQTWVPHTITFHFQAMMTSLPPPGSGEIGMGTLTGKTGQTQTVVVGLRVGAAYSQTPKWMEGVVAAVGAGIAGMVL</sequence>
<dbReference type="EMBL" id="ML978183">
    <property type="protein sequence ID" value="KAF2031159.1"/>
    <property type="molecule type" value="Genomic_DNA"/>
</dbReference>
<evidence type="ECO:0000256" key="2">
    <source>
        <dbReference type="SAM" id="SignalP"/>
    </source>
</evidence>
<dbReference type="PROSITE" id="PS51257">
    <property type="entry name" value="PROKAR_LIPOPROTEIN"/>
    <property type="match status" value="1"/>
</dbReference>
<dbReference type="OrthoDB" id="5406216at2759"/>
<evidence type="ECO:0000313" key="3">
    <source>
        <dbReference type="EMBL" id="KAF2031159.1"/>
    </source>
</evidence>
<feature type="region of interest" description="Disordered" evidence="1">
    <location>
        <begin position="65"/>
        <end position="86"/>
    </location>
</feature>
<keyword evidence="2" id="KW-0732">Signal</keyword>
<dbReference type="Proteomes" id="UP000799777">
    <property type="component" value="Unassembled WGS sequence"/>
</dbReference>
<evidence type="ECO:0000313" key="4">
    <source>
        <dbReference type="Proteomes" id="UP000799777"/>
    </source>
</evidence>
<gene>
    <name evidence="3" type="ORF">EK21DRAFT_111198</name>
</gene>
<dbReference type="AlphaFoldDB" id="A0A9P4HBF8"/>
<organism evidence="3 4">
    <name type="scientific">Setomelanomma holmii</name>
    <dbReference type="NCBI Taxonomy" id="210430"/>
    <lineage>
        <taxon>Eukaryota</taxon>
        <taxon>Fungi</taxon>
        <taxon>Dikarya</taxon>
        <taxon>Ascomycota</taxon>
        <taxon>Pezizomycotina</taxon>
        <taxon>Dothideomycetes</taxon>
        <taxon>Pleosporomycetidae</taxon>
        <taxon>Pleosporales</taxon>
        <taxon>Pleosporineae</taxon>
        <taxon>Phaeosphaeriaceae</taxon>
        <taxon>Setomelanomma</taxon>
    </lineage>
</organism>
<name>A0A9P4HBF8_9PLEO</name>
<evidence type="ECO:0000256" key="1">
    <source>
        <dbReference type="SAM" id="MobiDB-lite"/>
    </source>
</evidence>
<accession>A0A9P4HBF8</accession>
<comment type="caution">
    <text evidence="3">The sequence shown here is derived from an EMBL/GenBank/DDBJ whole genome shotgun (WGS) entry which is preliminary data.</text>
</comment>
<proteinExistence type="predicted"/>